<dbReference type="EMBL" id="RQVS01000005">
    <property type="protein sequence ID" value="RRJ87153.1"/>
    <property type="molecule type" value="Genomic_DNA"/>
</dbReference>
<gene>
    <name evidence="4" type="ORF">EG850_04840</name>
</gene>
<dbReference type="Proteomes" id="UP000274391">
    <property type="component" value="Unassembled WGS sequence"/>
</dbReference>
<feature type="domain" description="Glycosyl hydrolase family 13 catalytic" evidence="3">
    <location>
        <begin position="23"/>
        <end position="344"/>
    </location>
</feature>
<dbReference type="PANTHER" id="PTHR10357">
    <property type="entry name" value="ALPHA-AMYLASE FAMILY MEMBER"/>
    <property type="match status" value="1"/>
</dbReference>
<dbReference type="SUPFAM" id="SSF51445">
    <property type="entry name" value="(Trans)glycosidases"/>
    <property type="match status" value="1"/>
</dbReference>
<evidence type="ECO:0000259" key="3">
    <source>
        <dbReference type="SMART" id="SM00642"/>
    </source>
</evidence>
<reference evidence="4 5" key="1">
    <citation type="submission" date="2018-11" db="EMBL/GenBank/DDBJ databases">
        <title>YIM 102482-1 draft genome.</title>
        <authorList>
            <person name="Li G."/>
            <person name="Jiang Y."/>
        </authorList>
    </citation>
    <scope>NUCLEOTIDE SEQUENCE [LARGE SCALE GENOMIC DNA]</scope>
    <source>
        <strain evidence="4 5">YIM 102482-1</strain>
    </source>
</reference>
<dbReference type="CDD" id="cd11354">
    <property type="entry name" value="AmyAc_bac_CMD_like"/>
    <property type="match status" value="1"/>
</dbReference>
<dbReference type="AlphaFoldDB" id="A0A3P3W2U5"/>
<organism evidence="4 5">
    <name type="scientific">Gulosibacter macacae</name>
    <dbReference type="NCBI Taxonomy" id="2488791"/>
    <lineage>
        <taxon>Bacteria</taxon>
        <taxon>Bacillati</taxon>
        <taxon>Actinomycetota</taxon>
        <taxon>Actinomycetes</taxon>
        <taxon>Micrococcales</taxon>
        <taxon>Microbacteriaceae</taxon>
        <taxon>Gulosibacter</taxon>
    </lineage>
</organism>
<dbReference type="GO" id="GO:0005975">
    <property type="term" value="P:carbohydrate metabolic process"/>
    <property type="evidence" value="ECO:0007669"/>
    <property type="project" value="InterPro"/>
</dbReference>
<proteinExistence type="predicted"/>
<dbReference type="Gene3D" id="3.20.20.80">
    <property type="entry name" value="Glycosidases"/>
    <property type="match status" value="1"/>
</dbReference>
<keyword evidence="2" id="KW-0326">Glycosidase</keyword>
<name>A0A3P3W2U5_9MICO</name>
<accession>A0A3P3W2U5</accession>
<evidence type="ECO:0000256" key="2">
    <source>
        <dbReference type="ARBA" id="ARBA00023295"/>
    </source>
</evidence>
<dbReference type="Pfam" id="PF00128">
    <property type="entry name" value="Alpha-amylase"/>
    <property type="match status" value="2"/>
</dbReference>
<evidence type="ECO:0000313" key="4">
    <source>
        <dbReference type="EMBL" id="RRJ87153.1"/>
    </source>
</evidence>
<dbReference type="InterPro" id="IPR006047">
    <property type="entry name" value="GH13_cat_dom"/>
</dbReference>
<dbReference type="PANTHER" id="PTHR10357:SF210">
    <property type="entry name" value="MALTODEXTRIN GLUCOSIDASE"/>
    <property type="match status" value="1"/>
</dbReference>
<dbReference type="SMART" id="SM00642">
    <property type="entry name" value="Aamy"/>
    <property type="match status" value="1"/>
</dbReference>
<keyword evidence="5" id="KW-1185">Reference proteome</keyword>
<sequence>MSLLDHAIWWQVYPLGACGAPIHDRDGADAGHRLRRLDAWLDYAIELGCSGLLLGPIFASSSHGYDTLDYFRIDARLGDDADFDEFMSQCRARGLSVMLDGVFNHVGSAHPLVAESQAQGGGLVQIRDGQPAPWEGHGDLALLDHRNPAVADLVVEVMLHWLRRGIAGWRLDVAYAVPPEFWREVLSRVRAEFPEALFLGEVIHGDYEAIVHEGTLDSVTQYELWKGIWSSIADSNFWELAWALERHQEFSEEFVPQTFVGNHDVTRIASEVGDAGAALAAAVLFTVPGMPSIYYGDEQGFQGEKGHGRDADAPLRPALPASPAELGADGWWLYRLYQQLIGLRRRNAWIARGKLEVLAKDNEWLEYVVRGEAHELHVRLELGDVPSAVVSVDGSQSFNWGASQ</sequence>
<dbReference type="GO" id="GO:0016798">
    <property type="term" value="F:hydrolase activity, acting on glycosyl bonds"/>
    <property type="evidence" value="ECO:0007669"/>
    <property type="project" value="UniProtKB-KW"/>
</dbReference>
<evidence type="ECO:0000256" key="1">
    <source>
        <dbReference type="ARBA" id="ARBA00022801"/>
    </source>
</evidence>
<protein>
    <submittedName>
        <fullName evidence="4">Alpha-amylase</fullName>
    </submittedName>
</protein>
<dbReference type="InterPro" id="IPR017853">
    <property type="entry name" value="GH"/>
</dbReference>
<evidence type="ECO:0000313" key="5">
    <source>
        <dbReference type="Proteomes" id="UP000274391"/>
    </source>
</evidence>
<comment type="caution">
    <text evidence="4">The sequence shown here is derived from an EMBL/GenBank/DDBJ whole genome shotgun (WGS) entry which is preliminary data.</text>
</comment>
<dbReference type="RefSeq" id="WP_124970806.1">
    <property type="nucleotide sequence ID" value="NZ_RQVS01000005.1"/>
</dbReference>
<dbReference type="OrthoDB" id="9802433at2"/>
<keyword evidence="1" id="KW-0378">Hydrolase</keyword>